<protein>
    <recommendedName>
        <fullName evidence="3">Phage shock protein B</fullName>
    </recommendedName>
</protein>
<organism evidence="1 2">
    <name type="scientific">Streptacidiphilus alkalitolerans</name>
    <dbReference type="NCBI Taxonomy" id="3342712"/>
    <lineage>
        <taxon>Bacteria</taxon>
        <taxon>Bacillati</taxon>
        <taxon>Actinomycetota</taxon>
        <taxon>Actinomycetes</taxon>
        <taxon>Kitasatosporales</taxon>
        <taxon>Streptomycetaceae</taxon>
        <taxon>Streptacidiphilus</taxon>
    </lineage>
</organism>
<reference evidence="1 2" key="1">
    <citation type="submission" date="2024-09" db="EMBL/GenBank/DDBJ databases">
        <authorList>
            <person name="Lee S.D."/>
        </authorList>
    </citation>
    <scope>NUCLEOTIDE SEQUENCE [LARGE SCALE GENOMIC DNA]</scope>
    <source>
        <strain evidence="1 2">N1-1</strain>
    </source>
</reference>
<evidence type="ECO:0000313" key="1">
    <source>
        <dbReference type="EMBL" id="MFC1410377.1"/>
    </source>
</evidence>
<gene>
    <name evidence="1" type="ORF">ACEZDG_13990</name>
</gene>
<dbReference type="EMBL" id="JBHEZX010000005">
    <property type="protein sequence ID" value="MFC1410377.1"/>
    <property type="molecule type" value="Genomic_DNA"/>
</dbReference>
<proteinExistence type="predicted"/>
<dbReference type="Proteomes" id="UP001592582">
    <property type="component" value="Unassembled WGS sequence"/>
</dbReference>
<name>A0ABV6V9W4_9ACTN</name>
<accession>A0ABV6V9W4</accession>
<sequence length="73" mass="8348">MPNWVLLLVLCVAALAPVLAYDHYQRRRLVRIQAQLATADQLDTAIRDLPDRDLDHLLSGIRRANEDPDTNAW</sequence>
<evidence type="ECO:0008006" key="3">
    <source>
        <dbReference type="Google" id="ProtNLM"/>
    </source>
</evidence>
<evidence type="ECO:0000313" key="2">
    <source>
        <dbReference type="Proteomes" id="UP001592582"/>
    </source>
</evidence>
<dbReference type="RefSeq" id="WP_380507907.1">
    <property type="nucleotide sequence ID" value="NZ_JBHEZX010000005.1"/>
</dbReference>
<keyword evidence="2" id="KW-1185">Reference proteome</keyword>
<comment type="caution">
    <text evidence="1">The sequence shown here is derived from an EMBL/GenBank/DDBJ whole genome shotgun (WGS) entry which is preliminary data.</text>
</comment>